<proteinExistence type="predicted"/>
<dbReference type="EMBL" id="CAJNNW010030074">
    <property type="protein sequence ID" value="CAE8702381.1"/>
    <property type="molecule type" value="Genomic_DNA"/>
</dbReference>
<protein>
    <submittedName>
        <fullName evidence="1">Uncharacterized protein</fullName>
    </submittedName>
</protein>
<reference evidence="1" key="1">
    <citation type="submission" date="2021-02" db="EMBL/GenBank/DDBJ databases">
        <authorList>
            <person name="Dougan E. K."/>
            <person name="Rhodes N."/>
            <person name="Thang M."/>
            <person name="Chan C."/>
        </authorList>
    </citation>
    <scope>NUCLEOTIDE SEQUENCE</scope>
</reference>
<gene>
    <name evidence="1" type="ORF">PGLA2088_LOCUS32406</name>
</gene>
<comment type="caution">
    <text evidence="1">The sequence shown here is derived from an EMBL/GenBank/DDBJ whole genome shotgun (WGS) entry which is preliminary data.</text>
</comment>
<dbReference type="Proteomes" id="UP000626109">
    <property type="component" value="Unassembled WGS sequence"/>
</dbReference>
<evidence type="ECO:0000313" key="2">
    <source>
        <dbReference type="Proteomes" id="UP000626109"/>
    </source>
</evidence>
<organism evidence="1 2">
    <name type="scientific">Polarella glacialis</name>
    <name type="common">Dinoflagellate</name>
    <dbReference type="NCBI Taxonomy" id="89957"/>
    <lineage>
        <taxon>Eukaryota</taxon>
        <taxon>Sar</taxon>
        <taxon>Alveolata</taxon>
        <taxon>Dinophyceae</taxon>
        <taxon>Suessiales</taxon>
        <taxon>Suessiaceae</taxon>
        <taxon>Polarella</taxon>
    </lineage>
</organism>
<evidence type="ECO:0000313" key="1">
    <source>
        <dbReference type="EMBL" id="CAE8702381.1"/>
    </source>
</evidence>
<dbReference type="AlphaFoldDB" id="A0A813KJ78"/>
<accession>A0A813KJ78</accession>
<sequence>MFFRLRSSYLQLQVNPSRSSFLDAGDFVKEKWQLEQEQENTPDDVSRLGGDDCIFNKTSFKDALTTGTSRETIWLQVHLSWADQFKHRPWKPSEPTHLGKYQ</sequence>
<name>A0A813KJ78_POLGL</name>